<comment type="catalytic activity">
    <reaction evidence="5">
        <text>carbamoyl phosphate + L-ornithine = L-citrulline + phosphate + H(+)</text>
        <dbReference type="Rhea" id="RHEA:19513"/>
        <dbReference type="ChEBI" id="CHEBI:15378"/>
        <dbReference type="ChEBI" id="CHEBI:43474"/>
        <dbReference type="ChEBI" id="CHEBI:46911"/>
        <dbReference type="ChEBI" id="CHEBI:57743"/>
        <dbReference type="ChEBI" id="CHEBI:58228"/>
        <dbReference type="EC" id="2.1.3.3"/>
    </reaction>
</comment>
<dbReference type="OrthoDB" id="9802587at2"/>
<evidence type="ECO:0000313" key="10">
    <source>
        <dbReference type="EMBL" id="AFX98746.1"/>
    </source>
</evidence>
<dbReference type="InterPro" id="IPR006130">
    <property type="entry name" value="Asp/Orn_carbamoylTrfase"/>
</dbReference>
<dbReference type="NCBIfam" id="NF001986">
    <property type="entry name" value="PRK00779.1"/>
    <property type="match status" value="1"/>
</dbReference>
<dbReference type="AlphaFoldDB" id="K7ZCN2"/>
<dbReference type="Gene3D" id="3.40.50.1370">
    <property type="entry name" value="Aspartate/ornithine carbamoyltransferase"/>
    <property type="match status" value="2"/>
</dbReference>
<dbReference type="GO" id="GO:0019240">
    <property type="term" value="P:citrulline biosynthetic process"/>
    <property type="evidence" value="ECO:0007669"/>
    <property type="project" value="TreeGrafter"/>
</dbReference>
<sequence length="300" mass="33391">MKHFLDLDQIDSSILREIIEQAKGFKLADRLTERPLDGKILALIFEKPSTRTRVSFEAGMKRLGGEVIMLNSSDLQLSRGETVSDTAKVLSGYVDCIMMRTLLESRLVELAENSTVPVINGLTNRSHPCQLMADVMTFEEHCGSIKDKVIAWCGDGNNMATSWIQAAVQFDFVLRIACPPDLMPSQNLIDWANHKGGRVYVNHDPSIAVFDADAVVTDTWVSMGDLDSNRHDLLVNYRVDDRLMAKAKSNSVFMHCMPANRGKDVTAGVIDGPQSIVFNEAENRMYSQMAILCWCLSETG</sequence>
<evidence type="ECO:0000313" key="11">
    <source>
        <dbReference type="Proteomes" id="UP000010077"/>
    </source>
</evidence>
<gene>
    <name evidence="10" type="primary">argF</name>
    <name evidence="10" type="ORF">A1OE_555</name>
</gene>
<dbReference type="InterPro" id="IPR006131">
    <property type="entry name" value="Asp_carbamoyltransf_Asp/Orn-bd"/>
</dbReference>
<dbReference type="PATRIC" id="fig|1193729.4.peg.297"/>
<evidence type="ECO:0000259" key="8">
    <source>
        <dbReference type="Pfam" id="PF00185"/>
    </source>
</evidence>
<keyword evidence="11" id="KW-1185">Reference proteome</keyword>
<dbReference type="KEGG" id="thal:A1OE_555"/>
<dbReference type="InterPro" id="IPR002292">
    <property type="entry name" value="Orn/put_carbamltrans"/>
</dbReference>
<dbReference type="PANTHER" id="PTHR45753">
    <property type="entry name" value="ORNITHINE CARBAMOYLTRANSFERASE, MITOCHONDRIAL"/>
    <property type="match status" value="1"/>
</dbReference>
<evidence type="ECO:0000256" key="5">
    <source>
        <dbReference type="ARBA" id="ARBA00048772"/>
    </source>
</evidence>
<dbReference type="EC" id="2.1.3.3" evidence="3 6"/>
<dbReference type="FunFam" id="3.40.50.1370:FF:000008">
    <property type="entry name" value="Ornithine carbamoyltransferase"/>
    <property type="match status" value="1"/>
</dbReference>
<evidence type="ECO:0000259" key="9">
    <source>
        <dbReference type="Pfam" id="PF02729"/>
    </source>
</evidence>
<protein>
    <recommendedName>
        <fullName evidence="3 6">Ornithine carbamoyltransferase</fullName>
        <ecNumber evidence="3 6">2.1.3.3</ecNumber>
    </recommendedName>
</protein>
<dbReference type="InterPro" id="IPR036901">
    <property type="entry name" value="Asp/Orn_carbamoylTrfase_sf"/>
</dbReference>
<dbReference type="Pfam" id="PF00185">
    <property type="entry name" value="OTCace"/>
    <property type="match status" value="1"/>
</dbReference>
<comment type="similarity">
    <text evidence="2">Belongs to the aspartate/ornithine carbamoyltransferase superfamily. OTCase family.</text>
</comment>
<dbReference type="EMBL" id="CP003539">
    <property type="protein sequence ID" value="AFX98746.1"/>
    <property type="molecule type" value="Genomic_DNA"/>
</dbReference>
<dbReference type="eggNOG" id="COG0078">
    <property type="taxonomic scope" value="Bacteria"/>
</dbReference>
<dbReference type="PROSITE" id="PS00097">
    <property type="entry name" value="CARBAMOYLTRANSFERASE"/>
    <property type="match status" value="1"/>
</dbReference>
<evidence type="ECO:0000256" key="4">
    <source>
        <dbReference type="ARBA" id="ARBA00022679"/>
    </source>
</evidence>
<comment type="function">
    <text evidence="1">Reversibly catalyzes the transfer of the carbamoyl group from carbamoyl phosphate (CP) to the N(epsilon) atom of ornithine (ORN) to produce L-citrulline.</text>
</comment>
<dbReference type="GO" id="GO:0004585">
    <property type="term" value="F:ornithine carbamoyltransferase activity"/>
    <property type="evidence" value="ECO:0007669"/>
    <property type="project" value="UniProtKB-UniRule"/>
</dbReference>
<dbReference type="SUPFAM" id="SSF53671">
    <property type="entry name" value="Aspartate/ornithine carbamoyltransferase"/>
    <property type="match status" value="1"/>
</dbReference>
<dbReference type="Proteomes" id="UP000010077">
    <property type="component" value="Chromosome"/>
</dbReference>
<dbReference type="STRING" id="1193729.A1OE_555"/>
<evidence type="ECO:0000256" key="3">
    <source>
        <dbReference type="ARBA" id="ARBA00013007"/>
    </source>
</evidence>
<proteinExistence type="inferred from homology"/>
<dbReference type="GO" id="GO:0016597">
    <property type="term" value="F:amino acid binding"/>
    <property type="evidence" value="ECO:0007669"/>
    <property type="project" value="InterPro"/>
</dbReference>
<evidence type="ECO:0000256" key="2">
    <source>
        <dbReference type="ARBA" id="ARBA00007805"/>
    </source>
</evidence>
<dbReference type="HOGENOM" id="CLU_043846_3_2_5"/>
<dbReference type="GO" id="GO:0042450">
    <property type="term" value="P:L-arginine biosynthetic process via ornithine"/>
    <property type="evidence" value="ECO:0007669"/>
    <property type="project" value="UniProtKB-UniRule"/>
</dbReference>
<name>K7ZCN2_9PROT</name>
<accession>K7ZCN2</accession>
<dbReference type="PRINTS" id="PR00102">
    <property type="entry name" value="OTCASE"/>
</dbReference>
<feature type="domain" description="Aspartate/ornithine carbamoyltransferase Asp/Orn-binding" evidence="8">
    <location>
        <begin position="147"/>
        <end position="295"/>
    </location>
</feature>
<evidence type="ECO:0000256" key="7">
    <source>
        <dbReference type="RuleBase" id="RU003634"/>
    </source>
</evidence>
<reference evidence="10 11" key="1">
    <citation type="journal article" date="2012" name="Proc. Natl. Acad. Sci. U.S.A.">
        <title>Genome streamlining and chemical defense in a coral reef symbiosis.</title>
        <authorList>
            <person name="Kwan J.C."/>
            <person name="Donia M.S."/>
            <person name="Han A.W."/>
            <person name="Hirose E."/>
            <person name="Haygood M.G."/>
            <person name="Schmidt E.W."/>
        </authorList>
    </citation>
    <scope>NUCLEOTIDE SEQUENCE [LARGE SCALE GENOMIC DNA]</scope>
    <source>
        <strain evidence="10 11">L2</strain>
    </source>
</reference>
<dbReference type="PRINTS" id="PR00100">
    <property type="entry name" value="AOTCASE"/>
</dbReference>
<dbReference type="RefSeq" id="WP_015088244.1">
    <property type="nucleotide sequence ID" value="NC_019566.1"/>
</dbReference>
<evidence type="ECO:0000256" key="1">
    <source>
        <dbReference type="ARBA" id="ARBA00003822"/>
    </source>
</evidence>
<dbReference type="Pfam" id="PF02729">
    <property type="entry name" value="OTCace_N"/>
    <property type="match status" value="1"/>
</dbReference>
<feature type="domain" description="Aspartate/ornithine carbamoyltransferase carbamoyl-P binding" evidence="9">
    <location>
        <begin position="2"/>
        <end position="140"/>
    </location>
</feature>
<dbReference type="InterPro" id="IPR006132">
    <property type="entry name" value="Asp/Orn_carbamoyltranf_P-bd"/>
</dbReference>
<dbReference type="PANTHER" id="PTHR45753:SF3">
    <property type="entry name" value="ORNITHINE TRANSCARBAMYLASE, MITOCHONDRIAL"/>
    <property type="match status" value="1"/>
</dbReference>
<keyword evidence="4 7" id="KW-0808">Transferase</keyword>
<evidence type="ECO:0000256" key="6">
    <source>
        <dbReference type="NCBIfam" id="TIGR00658"/>
    </source>
</evidence>
<dbReference type="NCBIfam" id="TIGR00658">
    <property type="entry name" value="orni_carb_tr"/>
    <property type="match status" value="1"/>
</dbReference>
<organism evidence="10 11">
    <name type="scientific">Candidatus Endolissoclinum faulkneri L2</name>
    <dbReference type="NCBI Taxonomy" id="1193729"/>
    <lineage>
        <taxon>Bacteria</taxon>
        <taxon>Pseudomonadati</taxon>
        <taxon>Pseudomonadota</taxon>
        <taxon>Alphaproteobacteria</taxon>
        <taxon>Rhodospirillales</taxon>
        <taxon>Rhodospirillaceae</taxon>
        <taxon>Candidatus Endolissoclinum</taxon>
    </lineage>
</organism>